<protein>
    <recommendedName>
        <fullName evidence="15">P/Homo B domain-containing protein</fullName>
    </recommendedName>
</protein>
<dbReference type="CDD" id="cd04059">
    <property type="entry name" value="Peptidases_S8_Protein_convertases_Kexins_Furin-like"/>
    <property type="match status" value="1"/>
</dbReference>
<evidence type="ECO:0000313" key="17">
    <source>
        <dbReference type="Proteomes" id="UP000007110"/>
    </source>
</evidence>
<dbReference type="FunCoup" id="A0A7M7RBS1">
    <property type="interactions" value="209"/>
</dbReference>
<dbReference type="RefSeq" id="XP_780373.2">
    <property type="nucleotide sequence ID" value="XM_775280.5"/>
</dbReference>
<evidence type="ECO:0000256" key="1">
    <source>
        <dbReference type="ARBA" id="ARBA00004370"/>
    </source>
</evidence>
<keyword evidence="13" id="KW-0812">Transmembrane</keyword>
<dbReference type="PROSITE" id="PS00137">
    <property type="entry name" value="SUBTILASE_HIS"/>
    <property type="match status" value="1"/>
</dbReference>
<reference evidence="16" key="2">
    <citation type="submission" date="2021-01" db="UniProtKB">
        <authorList>
            <consortium name="EnsemblMetazoa"/>
        </authorList>
    </citation>
    <scope>IDENTIFICATION</scope>
</reference>
<feature type="active site" description="Charge relay system" evidence="10 11">
    <location>
        <position position="376"/>
    </location>
</feature>
<dbReference type="AlphaFoldDB" id="A0A7M7RBS1"/>
<dbReference type="GO" id="GO:0005802">
    <property type="term" value="C:trans-Golgi network"/>
    <property type="evidence" value="ECO:0000318"/>
    <property type="project" value="GO_Central"/>
</dbReference>
<dbReference type="InterPro" id="IPR006212">
    <property type="entry name" value="Furin_repeat"/>
</dbReference>
<dbReference type="InterPro" id="IPR034182">
    <property type="entry name" value="Kexin/furin"/>
</dbReference>
<dbReference type="OMA" id="EFMTTHT"/>
<dbReference type="GeneID" id="574878"/>
<evidence type="ECO:0000256" key="12">
    <source>
        <dbReference type="RuleBase" id="RU003355"/>
    </source>
</evidence>
<dbReference type="InterPro" id="IPR036852">
    <property type="entry name" value="Peptidase_S8/S53_dom_sf"/>
</dbReference>
<dbReference type="PROSITE" id="PS51829">
    <property type="entry name" value="P_HOMO_B"/>
    <property type="match status" value="1"/>
</dbReference>
<dbReference type="PANTHER" id="PTHR42884">
    <property type="entry name" value="PROPROTEIN CONVERTASE SUBTILISIN/KEXIN-RELATED"/>
    <property type="match status" value="1"/>
</dbReference>
<keyword evidence="6 11" id="KW-0720">Serine protease</keyword>
<dbReference type="InterPro" id="IPR023828">
    <property type="entry name" value="Peptidase_S8_Ser-AS"/>
</dbReference>
<feature type="active site" description="Charge relay system" evidence="10 11">
    <location>
        <position position="161"/>
    </location>
</feature>
<dbReference type="Proteomes" id="UP000007110">
    <property type="component" value="Unassembled WGS sequence"/>
</dbReference>
<dbReference type="PROSITE" id="PS00138">
    <property type="entry name" value="SUBTILASE_SER"/>
    <property type="match status" value="1"/>
</dbReference>
<keyword evidence="5 11" id="KW-0378">Hydrolase</keyword>
<evidence type="ECO:0000256" key="9">
    <source>
        <dbReference type="ARBA" id="ARBA00023180"/>
    </source>
</evidence>
<dbReference type="EnsemblMetazoa" id="XM_775280">
    <property type="protein sequence ID" value="XP_780373"/>
    <property type="gene ID" value="LOC574878"/>
</dbReference>
<dbReference type="InterPro" id="IPR000209">
    <property type="entry name" value="Peptidase_S8/S53_dom"/>
</dbReference>
<dbReference type="PANTHER" id="PTHR42884:SF3">
    <property type="entry name" value="FURIN-LIKE PROTEASE 1, ISOFORMS 1_1-X_2"/>
    <property type="match status" value="1"/>
</dbReference>
<dbReference type="PRINTS" id="PR00723">
    <property type="entry name" value="SUBTILISIN"/>
</dbReference>
<comment type="similarity">
    <text evidence="11 12">Belongs to the peptidase S8 family.</text>
</comment>
<evidence type="ECO:0000256" key="7">
    <source>
        <dbReference type="ARBA" id="ARBA00023136"/>
    </source>
</evidence>
<dbReference type="Pfam" id="PF16470">
    <property type="entry name" value="S8_pro-domain"/>
    <property type="match status" value="1"/>
</dbReference>
<dbReference type="SUPFAM" id="SSF52743">
    <property type="entry name" value="Subtilisin-like"/>
    <property type="match status" value="1"/>
</dbReference>
<feature type="domain" description="P/Homo B" evidence="15">
    <location>
        <begin position="451"/>
        <end position="588"/>
    </location>
</feature>
<dbReference type="GO" id="GO:0000139">
    <property type="term" value="C:Golgi membrane"/>
    <property type="evidence" value="ECO:0000318"/>
    <property type="project" value="GO_Central"/>
</dbReference>
<feature type="signal peptide" evidence="14">
    <location>
        <begin position="1"/>
        <end position="16"/>
    </location>
</feature>
<comment type="subcellular location">
    <subcellularLocation>
        <location evidence="1">Membrane</location>
    </subcellularLocation>
</comment>
<dbReference type="SUPFAM" id="SSF57184">
    <property type="entry name" value="Growth factor receptor domain"/>
    <property type="match status" value="1"/>
</dbReference>
<accession>A0A7M7RBS1</accession>
<dbReference type="FunFam" id="3.40.50.200:FF:000001">
    <property type="entry name" value="Furin 2, isoform B"/>
    <property type="match status" value="1"/>
</dbReference>
<dbReference type="Gene3D" id="3.30.70.850">
    <property type="entry name" value="Peptidase S8, pro-domain"/>
    <property type="match status" value="1"/>
</dbReference>
<feature type="active site" description="Charge relay system" evidence="10 11">
    <location>
        <position position="202"/>
    </location>
</feature>
<evidence type="ECO:0000313" key="16">
    <source>
        <dbReference type="EnsemblMetazoa" id="XP_780373"/>
    </source>
</evidence>
<dbReference type="InterPro" id="IPR032815">
    <property type="entry name" value="S8_pro-domain"/>
</dbReference>
<evidence type="ECO:0000256" key="3">
    <source>
        <dbReference type="ARBA" id="ARBA00022685"/>
    </source>
</evidence>
<dbReference type="InterPro" id="IPR008979">
    <property type="entry name" value="Galactose-bd-like_sf"/>
</dbReference>
<dbReference type="PROSITE" id="PS00136">
    <property type="entry name" value="SUBTILASE_ASP"/>
    <property type="match status" value="1"/>
</dbReference>
<evidence type="ECO:0000256" key="6">
    <source>
        <dbReference type="ARBA" id="ARBA00022825"/>
    </source>
</evidence>
<keyword evidence="3" id="KW-0165">Cleavage on pair of basic residues</keyword>
<feature type="transmembrane region" description="Helical" evidence="13">
    <location>
        <begin position="666"/>
        <end position="688"/>
    </location>
</feature>
<dbReference type="InParanoid" id="A0A7M7RBS1"/>
<dbReference type="Gene3D" id="3.40.50.200">
    <property type="entry name" value="Peptidase S8/S53 domain"/>
    <property type="match status" value="1"/>
</dbReference>
<dbReference type="InterPro" id="IPR038466">
    <property type="entry name" value="S8_pro-domain_sf"/>
</dbReference>
<dbReference type="Gene3D" id="2.60.120.260">
    <property type="entry name" value="Galactose-binding domain-like"/>
    <property type="match status" value="1"/>
</dbReference>
<dbReference type="SMART" id="SM00261">
    <property type="entry name" value="FU"/>
    <property type="match status" value="1"/>
</dbReference>
<dbReference type="KEGG" id="spu:574878"/>
<keyword evidence="17" id="KW-1185">Reference proteome</keyword>
<dbReference type="PROSITE" id="PS51892">
    <property type="entry name" value="SUBTILASE"/>
    <property type="match status" value="1"/>
</dbReference>
<evidence type="ECO:0000256" key="5">
    <source>
        <dbReference type="ARBA" id="ARBA00022801"/>
    </source>
</evidence>
<evidence type="ECO:0000256" key="14">
    <source>
        <dbReference type="SAM" id="SignalP"/>
    </source>
</evidence>
<dbReference type="InterPro" id="IPR009030">
    <property type="entry name" value="Growth_fac_rcpt_cys_sf"/>
</dbReference>
<feature type="chain" id="PRO_5029861594" description="P/Homo B domain-containing protein" evidence="14">
    <location>
        <begin position="17"/>
        <end position="746"/>
    </location>
</feature>
<dbReference type="InterPro" id="IPR022398">
    <property type="entry name" value="Peptidase_S8_His-AS"/>
</dbReference>
<name>A0A7M7RBS1_STRPU</name>
<dbReference type="SUPFAM" id="SSF54897">
    <property type="entry name" value="Protease propeptides/inhibitors"/>
    <property type="match status" value="1"/>
</dbReference>
<dbReference type="Pfam" id="PF00082">
    <property type="entry name" value="Peptidase_S8"/>
    <property type="match status" value="1"/>
</dbReference>
<dbReference type="InterPro" id="IPR023827">
    <property type="entry name" value="Peptidase_S8_Asp-AS"/>
</dbReference>
<evidence type="ECO:0000256" key="11">
    <source>
        <dbReference type="PROSITE-ProRule" id="PRU01240"/>
    </source>
</evidence>
<evidence type="ECO:0000259" key="15">
    <source>
        <dbReference type="PROSITE" id="PS51829"/>
    </source>
</evidence>
<evidence type="ECO:0000256" key="13">
    <source>
        <dbReference type="SAM" id="Phobius"/>
    </source>
</evidence>
<dbReference type="OrthoDB" id="300641at2759"/>
<evidence type="ECO:0000256" key="8">
    <source>
        <dbReference type="ARBA" id="ARBA00023145"/>
    </source>
</evidence>
<dbReference type="InterPro" id="IPR015500">
    <property type="entry name" value="Peptidase_S8_subtilisin-rel"/>
</dbReference>
<keyword evidence="4 14" id="KW-0732">Signal</keyword>
<evidence type="ECO:0000256" key="10">
    <source>
        <dbReference type="PIRSR" id="PIRSR615500-1"/>
    </source>
</evidence>
<keyword evidence="2 11" id="KW-0645">Protease</keyword>
<organism evidence="16 17">
    <name type="scientific">Strongylocentrotus purpuratus</name>
    <name type="common">Purple sea urchin</name>
    <dbReference type="NCBI Taxonomy" id="7668"/>
    <lineage>
        <taxon>Eukaryota</taxon>
        <taxon>Metazoa</taxon>
        <taxon>Echinodermata</taxon>
        <taxon>Eleutherozoa</taxon>
        <taxon>Echinozoa</taxon>
        <taxon>Echinoidea</taxon>
        <taxon>Euechinoidea</taxon>
        <taxon>Echinacea</taxon>
        <taxon>Camarodonta</taxon>
        <taxon>Echinidea</taxon>
        <taxon>Strongylocentrotidae</taxon>
        <taxon>Strongylocentrotus</taxon>
    </lineage>
</organism>
<dbReference type="FunFam" id="3.30.70.850:FF:000001">
    <property type="entry name" value="Proprotein convertase subtilisin/kexin type 5"/>
    <property type="match status" value="1"/>
</dbReference>
<keyword evidence="7 13" id="KW-0472">Membrane</keyword>
<evidence type="ECO:0000256" key="4">
    <source>
        <dbReference type="ARBA" id="ARBA00022729"/>
    </source>
</evidence>
<dbReference type="InterPro" id="IPR002884">
    <property type="entry name" value="P_dom"/>
</dbReference>
<dbReference type="CDD" id="cd00064">
    <property type="entry name" value="FU"/>
    <property type="match status" value="1"/>
</dbReference>
<keyword evidence="9" id="KW-0325">Glycoprotein</keyword>
<dbReference type="SUPFAM" id="SSF49785">
    <property type="entry name" value="Galactose-binding domain-like"/>
    <property type="match status" value="1"/>
</dbReference>
<reference evidence="17" key="1">
    <citation type="submission" date="2015-02" db="EMBL/GenBank/DDBJ databases">
        <title>Genome sequencing for Strongylocentrotus purpuratus.</title>
        <authorList>
            <person name="Murali S."/>
            <person name="Liu Y."/>
            <person name="Vee V."/>
            <person name="English A."/>
            <person name="Wang M."/>
            <person name="Skinner E."/>
            <person name="Han Y."/>
            <person name="Muzny D.M."/>
            <person name="Worley K.C."/>
            <person name="Gibbs R.A."/>
        </authorList>
    </citation>
    <scope>NUCLEOTIDE SEQUENCE</scope>
</reference>
<dbReference type="FunFam" id="2.60.120.260:FF:000020">
    <property type="entry name" value="neuroendocrine convertase 2"/>
    <property type="match status" value="1"/>
</dbReference>
<dbReference type="GO" id="GO:0016486">
    <property type="term" value="P:peptide hormone processing"/>
    <property type="evidence" value="ECO:0000318"/>
    <property type="project" value="GO_Central"/>
</dbReference>
<evidence type="ECO:0000256" key="2">
    <source>
        <dbReference type="ARBA" id="ARBA00022670"/>
    </source>
</evidence>
<keyword evidence="8" id="KW-0865">Zymogen</keyword>
<keyword evidence="13" id="KW-1133">Transmembrane helix</keyword>
<proteinExistence type="inferred from homology"/>
<dbReference type="Pfam" id="PF01483">
    <property type="entry name" value="P_proprotein"/>
    <property type="match status" value="1"/>
</dbReference>
<sequence length="746" mass="81487">MEFGTIFSVLFCLVLCERCRLSSSENGGVYTNTYAVHIEGGPAEAAIVAKAHNFVYLGEILQDHYHLLDEHHTVKRSTSHSQVRHGHLSEEPKVLWFEQQIARSRQKRDLVDLGTKPFNPHLNDPKWPIWYLARGPGIDMNILPAWEAGYTGKGVVVSILDDGIERDHPDLMKNYRKNASYDVNGKDDDPEPRYNFSNENRHGTRCAGEVAAQANNSICSVGVAYNAGIGGVRMLDGDVTDAVEAQSLSLNPQIIDIYSASWGPDDDGQTVDGPGKLAKIAFLNGTTLGRDGLGSIFVWASGNGGRSDDSCGCDGYTNSIFTISVSSASENGGVPWYSENCASTLATTYSSGSGTEKQVVTTDLRKKCTDSHSGTSASAPLAAGICALALEANPQLNWRDLQHIIVMTSRPDNIHTSDWTVNGVGRSVSHDYGYGLMDAGAMVMLAKNWTHVPEQRLCTINSLNGNSQKINGHSGLVVHAQTTGCQETPDTHVRFLEHAVSRISLDFPIRGDLSIALISPSGTRSSLLPRRPHDRNKKGFKSWEFMTTHTWGENPQGEWTLEIQNHGAAGMSGVLHDWTLLLYGTQPHPVKTHEGPIHCEEGQFLVSNITADTVIHECQTCHNACLTCYGADNGQCVHCSPDLEKDGSYCLKASASSSPHFHTSSWLVIGGCIIILSLAFFLLFCIIFGSLQAAEHGYCVCSGKDWISSSDSDDFNYRQLMKLEDQDEEEEETLLSVQKNAKLPPL</sequence>
<dbReference type="GO" id="GO:0004252">
    <property type="term" value="F:serine-type endopeptidase activity"/>
    <property type="evidence" value="ECO:0000318"/>
    <property type="project" value="GO_Central"/>
</dbReference>